<organism evidence="5 6">
    <name type="scientific">Silurus asotus</name>
    <name type="common">Amur catfish</name>
    <name type="synonym">Parasilurus asotus</name>
    <dbReference type="NCBI Taxonomy" id="30991"/>
    <lineage>
        <taxon>Eukaryota</taxon>
        <taxon>Metazoa</taxon>
        <taxon>Chordata</taxon>
        <taxon>Craniata</taxon>
        <taxon>Vertebrata</taxon>
        <taxon>Euteleostomi</taxon>
        <taxon>Actinopterygii</taxon>
        <taxon>Neopterygii</taxon>
        <taxon>Teleostei</taxon>
        <taxon>Ostariophysi</taxon>
        <taxon>Siluriformes</taxon>
        <taxon>Siluridae</taxon>
        <taxon>Silurus</taxon>
    </lineage>
</organism>
<dbReference type="InterPro" id="IPR050958">
    <property type="entry name" value="Cell_Adh-Cytoskel_Orgn"/>
</dbReference>
<dbReference type="AlphaFoldDB" id="A0AAD5FME3"/>
<accession>A0AAD5FME3</accession>
<keyword evidence="6" id="KW-1185">Reference proteome</keyword>
<dbReference type="SMART" id="SM00408">
    <property type="entry name" value="IGc2"/>
    <property type="match status" value="2"/>
</dbReference>
<dbReference type="InterPro" id="IPR013783">
    <property type="entry name" value="Ig-like_fold"/>
</dbReference>
<sequence length="199" mass="21682">GNPIPKITWYRDEAQLSSDMRLGRNDSGQYTFVASNVIGKSSCTTNITVEYTPIFECPKEYEGRDNDISLSDCLVMASPKASVTWKKDGNTVNAVHNFTRNDSGLYVLTAVNKHGTAQHDLTVNVLLYILGSKVSLSCTAKGNPEPELNWSIQSQIKATGRQQTTLTIVKVSLADAGVYTCTATNSLGNDTREVSLIVE</sequence>
<evidence type="ECO:0000256" key="2">
    <source>
        <dbReference type="ARBA" id="ARBA00023157"/>
    </source>
</evidence>
<keyword evidence="1" id="KW-0732">Signal</keyword>
<dbReference type="InterPro" id="IPR036179">
    <property type="entry name" value="Ig-like_dom_sf"/>
</dbReference>
<dbReference type="PANTHER" id="PTHR45080">
    <property type="entry name" value="CONTACTIN 5"/>
    <property type="match status" value="1"/>
</dbReference>
<dbReference type="Pfam" id="PF07679">
    <property type="entry name" value="I-set"/>
    <property type="match status" value="1"/>
</dbReference>
<feature type="domain" description="Ig-like" evidence="4">
    <location>
        <begin position="131"/>
        <end position="195"/>
    </location>
</feature>
<dbReference type="InterPro" id="IPR003599">
    <property type="entry name" value="Ig_sub"/>
</dbReference>
<dbReference type="InterPro" id="IPR003598">
    <property type="entry name" value="Ig_sub2"/>
</dbReference>
<evidence type="ECO:0000313" key="6">
    <source>
        <dbReference type="Proteomes" id="UP001205998"/>
    </source>
</evidence>
<dbReference type="Proteomes" id="UP001205998">
    <property type="component" value="Unassembled WGS sequence"/>
</dbReference>
<evidence type="ECO:0000256" key="3">
    <source>
        <dbReference type="ARBA" id="ARBA00023319"/>
    </source>
</evidence>
<proteinExistence type="predicted"/>
<dbReference type="SUPFAM" id="SSF48726">
    <property type="entry name" value="Immunoglobulin"/>
    <property type="match status" value="3"/>
</dbReference>
<dbReference type="InterPro" id="IPR013098">
    <property type="entry name" value="Ig_I-set"/>
</dbReference>
<keyword evidence="2" id="KW-1015">Disulfide bond</keyword>
<feature type="non-terminal residue" evidence="5">
    <location>
        <position position="199"/>
    </location>
</feature>
<dbReference type="EMBL" id="MU551639">
    <property type="protein sequence ID" value="KAI5620892.1"/>
    <property type="molecule type" value="Genomic_DNA"/>
</dbReference>
<dbReference type="SMART" id="SM00409">
    <property type="entry name" value="IG"/>
    <property type="match status" value="1"/>
</dbReference>
<evidence type="ECO:0000256" key="1">
    <source>
        <dbReference type="ARBA" id="ARBA00022729"/>
    </source>
</evidence>
<dbReference type="InterPro" id="IPR007110">
    <property type="entry name" value="Ig-like_dom"/>
</dbReference>
<reference evidence="5" key="1">
    <citation type="submission" date="2018-07" db="EMBL/GenBank/DDBJ databases">
        <title>Comparative genomics of catfishes provides insights into carnivory and benthic adaptation.</title>
        <authorList>
            <person name="Zhang Y."/>
            <person name="Wang D."/>
            <person name="Peng Z."/>
            <person name="Zheng S."/>
            <person name="Shao F."/>
            <person name="Tao W."/>
        </authorList>
    </citation>
    <scope>NUCLEOTIDE SEQUENCE</scope>
    <source>
        <strain evidence="5">Chongqing</strain>
    </source>
</reference>
<gene>
    <name evidence="5" type="ORF">C0J50_19495</name>
</gene>
<dbReference type="GO" id="GO:0005886">
    <property type="term" value="C:plasma membrane"/>
    <property type="evidence" value="ECO:0007669"/>
    <property type="project" value="TreeGrafter"/>
</dbReference>
<dbReference type="PANTHER" id="PTHR45080:SF8">
    <property type="entry name" value="IG-LIKE DOMAIN-CONTAINING PROTEIN"/>
    <property type="match status" value="1"/>
</dbReference>
<evidence type="ECO:0000313" key="5">
    <source>
        <dbReference type="EMBL" id="KAI5620892.1"/>
    </source>
</evidence>
<name>A0AAD5FME3_SILAS</name>
<dbReference type="GO" id="GO:0007156">
    <property type="term" value="P:homophilic cell adhesion via plasma membrane adhesion molecules"/>
    <property type="evidence" value="ECO:0007669"/>
    <property type="project" value="TreeGrafter"/>
</dbReference>
<dbReference type="CDD" id="cd00096">
    <property type="entry name" value="Ig"/>
    <property type="match status" value="1"/>
</dbReference>
<keyword evidence="3" id="KW-0393">Immunoglobulin domain</keyword>
<dbReference type="FunFam" id="2.60.40.10:FF:000032">
    <property type="entry name" value="palladin isoform X1"/>
    <property type="match status" value="1"/>
</dbReference>
<feature type="non-terminal residue" evidence="5">
    <location>
        <position position="1"/>
    </location>
</feature>
<protein>
    <submittedName>
        <fullName evidence="5">Intercellular adhesion molecule 5</fullName>
    </submittedName>
</protein>
<comment type="caution">
    <text evidence="5">The sequence shown here is derived from an EMBL/GenBank/DDBJ whole genome shotgun (WGS) entry which is preliminary data.</text>
</comment>
<dbReference type="Gene3D" id="2.60.40.10">
    <property type="entry name" value="Immunoglobulins"/>
    <property type="match status" value="3"/>
</dbReference>
<evidence type="ECO:0000259" key="4">
    <source>
        <dbReference type="PROSITE" id="PS50835"/>
    </source>
</evidence>
<dbReference type="PROSITE" id="PS50835">
    <property type="entry name" value="IG_LIKE"/>
    <property type="match status" value="1"/>
</dbReference>